<organism evidence="8 9">
    <name type="scientific">Aureococcus anophagefferens</name>
    <name type="common">Harmful bloom alga</name>
    <dbReference type="NCBI Taxonomy" id="44056"/>
    <lineage>
        <taxon>Eukaryota</taxon>
        <taxon>Sar</taxon>
        <taxon>Stramenopiles</taxon>
        <taxon>Ochrophyta</taxon>
        <taxon>Pelagophyceae</taxon>
        <taxon>Pelagomonadales</taxon>
        <taxon>Pelagomonadaceae</taxon>
        <taxon>Aureococcus</taxon>
    </lineage>
</organism>
<reference evidence="8 9" key="1">
    <citation type="submission" date="2024-03" db="EMBL/GenBank/DDBJ databases">
        <title>Aureococcus anophagefferens CCMP1851 and Kratosvirus quantuckense: Draft genome of a second virus-susceptible host strain in the model system.</title>
        <authorList>
            <person name="Chase E."/>
            <person name="Truchon A.R."/>
            <person name="Schepens W."/>
            <person name="Wilhelm S.W."/>
        </authorList>
    </citation>
    <scope>NUCLEOTIDE SEQUENCE [LARGE SCALE GENOMIC DNA]</scope>
    <source>
        <strain evidence="8 9">CCMP1851</strain>
    </source>
</reference>
<evidence type="ECO:0000313" key="8">
    <source>
        <dbReference type="EMBL" id="KAK7253211.1"/>
    </source>
</evidence>
<feature type="domain" description="Sulfatase N-terminal" evidence="7">
    <location>
        <begin position="79"/>
        <end position="405"/>
    </location>
</feature>
<dbReference type="GO" id="GO:0016787">
    <property type="term" value="F:hydrolase activity"/>
    <property type="evidence" value="ECO:0007669"/>
    <property type="project" value="UniProtKB-KW"/>
</dbReference>
<dbReference type="PANTHER" id="PTHR10342:SF274">
    <property type="entry name" value="ARYLSULFATASE B"/>
    <property type="match status" value="1"/>
</dbReference>
<keyword evidence="5" id="KW-0325">Glycoprotein</keyword>
<keyword evidence="6" id="KW-1133">Transmembrane helix</keyword>
<dbReference type="EMBL" id="JBBJCI010000035">
    <property type="protein sequence ID" value="KAK7253211.1"/>
    <property type="molecule type" value="Genomic_DNA"/>
</dbReference>
<keyword evidence="3 8" id="KW-0378">Hydrolase</keyword>
<evidence type="ECO:0000256" key="6">
    <source>
        <dbReference type="SAM" id="Phobius"/>
    </source>
</evidence>
<dbReference type="Gene3D" id="3.40.720.10">
    <property type="entry name" value="Alkaline Phosphatase, subunit A"/>
    <property type="match status" value="1"/>
</dbReference>
<feature type="transmembrane region" description="Helical" evidence="6">
    <location>
        <begin position="25"/>
        <end position="44"/>
    </location>
</feature>
<comment type="caution">
    <text evidence="8">The sequence shown here is derived from an EMBL/GenBank/DDBJ whole genome shotgun (WGS) entry which is preliminary data.</text>
</comment>
<dbReference type="Gene3D" id="3.30.1120.10">
    <property type="match status" value="1"/>
</dbReference>
<evidence type="ECO:0000259" key="7">
    <source>
        <dbReference type="Pfam" id="PF00884"/>
    </source>
</evidence>
<dbReference type="CDD" id="cd16029">
    <property type="entry name" value="4-S"/>
    <property type="match status" value="1"/>
</dbReference>
<dbReference type="Proteomes" id="UP001363151">
    <property type="component" value="Unassembled WGS sequence"/>
</dbReference>
<dbReference type="SUPFAM" id="SSF53649">
    <property type="entry name" value="Alkaline phosphatase-like"/>
    <property type="match status" value="1"/>
</dbReference>
<proteinExistence type="inferred from homology"/>
<dbReference type="InterPro" id="IPR047115">
    <property type="entry name" value="ARSB"/>
</dbReference>
<keyword evidence="6" id="KW-0472">Membrane</keyword>
<comment type="similarity">
    <text evidence="1">Belongs to the sulfatase family.</text>
</comment>
<keyword evidence="4" id="KW-0106">Calcium</keyword>
<dbReference type="InterPro" id="IPR017850">
    <property type="entry name" value="Alkaline_phosphatase_core_sf"/>
</dbReference>
<dbReference type="PANTHER" id="PTHR10342">
    <property type="entry name" value="ARYLSULFATASE"/>
    <property type="match status" value="1"/>
</dbReference>
<dbReference type="PROSITE" id="PS00149">
    <property type="entry name" value="SULFATASE_2"/>
    <property type="match status" value="1"/>
</dbReference>
<dbReference type="InterPro" id="IPR024607">
    <property type="entry name" value="Sulfatase_CS"/>
</dbReference>
<accession>A0ABR1GBL0</accession>
<keyword evidence="6" id="KW-0812">Transmembrane</keyword>
<evidence type="ECO:0000313" key="9">
    <source>
        <dbReference type="Proteomes" id="UP001363151"/>
    </source>
</evidence>
<keyword evidence="9" id="KW-1185">Reference proteome</keyword>
<evidence type="ECO:0000256" key="4">
    <source>
        <dbReference type="ARBA" id="ARBA00022837"/>
    </source>
</evidence>
<evidence type="ECO:0000256" key="3">
    <source>
        <dbReference type="ARBA" id="ARBA00022801"/>
    </source>
</evidence>
<protein>
    <submittedName>
        <fullName evidence="8">Sulfuric ester hydrolase</fullName>
    </submittedName>
</protein>
<evidence type="ECO:0000256" key="5">
    <source>
        <dbReference type="ARBA" id="ARBA00023180"/>
    </source>
</evidence>
<evidence type="ECO:0000256" key="1">
    <source>
        <dbReference type="ARBA" id="ARBA00008779"/>
    </source>
</evidence>
<dbReference type="Pfam" id="PF00884">
    <property type="entry name" value="Sulfatase"/>
    <property type="match status" value="1"/>
</dbReference>
<sequence length="600" mass="63670">MQPAGYGGLDHERTPLQRPRFSRQAVLAAPLFAAVAGLVILVVLELAPESALHRASLASALQAPITADHHHRNITSAAPHIVLAVLDDAGWDDWLETSDLAAPHVAALAESGLSLRSHYAAHECTPSRGSLLSGRYPVRLGLQRGVVSAASKWGLDPAIRLLPETLQTAGYRTALVGKWHLGHYNESLTPARRGFGESYGFLGGFVDHFTHVAEAPPACASETPATDGTCALDWQVNGLPRPRATGVYAAYACRDAARRLVASHEGKEEPLFLYYALPTPHEPITPPDDAEAYELLPKLDVAGRRRDYAAVVAATDGAIGDLQAALQKHALWPNTLLVLLSDNGASAAGGSNAPLRGAKGGYFEGGVRTRALLAGSLLPQNVRGSSHEGLVHVADWAPTLLNAAGLRPDLVAGFDAMDGVDQWDALRGLAPPPRDEVLLGVDDAPTGGGATGAIRRGKWKLLVNVRREPVYDGSSEAGVRYLDDEPRSFLYDVEADPGESEDLYDAEPDIAAALEKRLVELHVAAEAPRYCAPTRAELDGARAAFAARGNVVQPWAPLVRTGDRSHCDDARRDADAIRADSCARGLLAPAACDGARSARS</sequence>
<gene>
    <name evidence="8" type="ORF">SO694_0000103</name>
</gene>
<name>A0ABR1GBL0_AURAN</name>
<evidence type="ECO:0000256" key="2">
    <source>
        <dbReference type="ARBA" id="ARBA00022723"/>
    </source>
</evidence>
<dbReference type="InterPro" id="IPR000917">
    <property type="entry name" value="Sulfatase_N"/>
</dbReference>
<keyword evidence="2" id="KW-0479">Metal-binding</keyword>